<dbReference type="RefSeq" id="XP_012204421.1">
    <property type="nucleotide sequence ID" value="XM_012349031.1"/>
</dbReference>
<dbReference type="CDD" id="cd01448">
    <property type="entry name" value="TST_Repeat_1"/>
    <property type="match status" value="1"/>
</dbReference>
<dbReference type="Gene3D" id="3.40.250.10">
    <property type="entry name" value="Rhodanese-like domain"/>
    <property type="match status" value="2"/>
</dbReference>
<accession>A0A067CDR3</accession>
<dbReference type="OMA" id="ARLVWML"/>
<dbReference type="OrthoDB" id="566238at2759"/>
<dbReference type="InterPro" id="IPR001307">
    <property type="entry name" value="Thiosulphate_STrfase_CS"/>
</dbReference>
<protein>
    <recommendedName>
        <fullName evidence="2">Rhodanese domain-containing protein</fullName>
    </recommendedName>
</protein>
<dbReference type="Proteomes" id="UP000030745">
    <property type="component" value="Unassembled WGS sequence"/>
</dbReference>
<dbReference type="InterPro" id="IPR001763">
    <property type="entry name" value="Rhodanese-like_dom"/>
</dbReference>
<gene>
    <name evidence="3" type="ORF">SPRG_09606</name>
</gene>
<feature type="domain" description="Rhodanese" evidence="2">
    <location>
        <begin position="182"/>
        <end position="296"/>
    </location>
</feature>
<evidence type="ECO:0000259" key="2">
    <source>
        <dbReference type="PROSITE" id="PS50206"/>
    </source>
</evidence>
<dbReference type="CDD" id="cd01449">
    <property type="entry name" value="TST_Repeat_2"/>
    <property type="match status" value="1"/>
</dbReference>
<dbReference type="SUPFAM" id="SSF52821">
    <property type="entry name" value="Rhodanese/Cell cycle control phosphatase"/>
    <property type="match status" value="2"/>
</dbReference>
<dbReference type="PANTHER" id="PTHR43855">
    <property type="entry name" value="THIOSULFATE SULFURTRANSFERASE"/>
    <property type="match status" value="1"/>
</dbReference>
<proteinExistence type="predicted"/>
<dbReference type="GO" id="GO:0004792">
    <property type="term" value="F:thiosulfate-cyanide sulfurtransferase activity"/>
    <property type="evidence" value="ECO:0007669"/>
    <property type="project" value="InterPro"/>
</dbReference>
<dbReference type="PROSITE" id="PS00380">
    <property type="entry name" value="RHODANESE_1"/>
    <property type="match status" value="1"/>
</dbReference>
<feature type="domain" description="Rhodanese" evidence="2">
    <location>
        <begin position="39"/>
        <end position="146"/>
    </location>
</feature>
<dbReference type="Pfam" id="PF00581">
    <property type="entry name" value="Rhodanese"/>
    <property type="match status" value="2"/>
</dbReference>
<dbReference type="InterPro" id="IPR051126">
    <property type="entry name" value="Thiosulfate_sulfurtransferase"/>
</dbReference>
<dbReference type="VEuPathDB" id="FungiDB:SPRG_09606"/>
<keyword evidence="1" id="KW-0677">Repeat</keyword>
<organism evidence="3 4">
    <name type="scientific">Saprolegnia parasitica (strain CBS 223.65)</name>
    <dbReference type="NCBI Taxonomy" id="695850"/>
    <lineage>
        <taxon>Eukaryota</taxon>
        <taxon>Sar</taxon>
        <taxon>Stramenopiles</taxon>
        <taxon>Oomycota</taxon>
        <taxon>Saprolegniomycetes</taxon>
        <taxon>Saprolegniales</taxon>
        <taxon>Saprolegniaceae</taxon>
        <taxon>Saprolegnia</taxon>
    </lineage>
</organism>
<dbReference type="PROSITE" id="PS50206">
    <property type="entry name" value="RHODANESE_3"/>
    <property type="match status" value="2"/>
</dbReference>
<keyword evidence="4" id="KW-1185">Reference proteome</keyword>
<dbReference type="GeneID" id="24131762"/>
<evidence type="ECO:0000256" key="1">
    <source>
        <dbReference type="ARBA" id="ARBA00022737"/>
    </source>
</evidence>
<dbReference type="SMART" id="SM00450">
    <property type="entry name" value="RHOD"/>
    <property type="match status" value="2"/>
</dbReference>
<reference evidence="3 4" key="1">
    <citation type="journal article" date="2013" name="PLoS Genet.">
        <title>Distinctive expansion of potential virulence genes in the genome of the oomycete fish pathogen Saprolegnia parasitica.</title>
        <authorList>
            <person name="Jiang R.H."/>
            <person name="de Bruijn I."/>
            <person name="Haas B.J."/>
            <person name="Belmonte R."/>
            <person name="Lobach L."/>
            <person name="Christie J."/>
            <person name="van den Ackerveken G."/>
            <person name="Bottin A."/>
            <person name="Bulone V."/>
            <person name="Diaz-Moreno S.M."/>
            <person name="Dumas B."/>
            <person name="Fan L."/>
            <person name="Gaulin E."/>
            <person name="Govers F."/>
            <person name="Grenville-Briggs L.J."/>
            <person name="Horner N.R."/>
            <person name="Levin J.Z."/>
            <person name="Mammella M."/>
            <person name="Meijer H.J."/>
            <person name="Morris P."/>
            <person name="Nusbaum C."/>
            <person name="Oome S."/>
            <person name="Phillips A.J."/>
            <person name="van Rooyen D."/>
            <person name="Rzeszutek E."/>
            <person name="Saraiva M."/>
            <person name="Secombes C.J."/>
            <person name="Seidl M.F."/>
            <person name="Snel B."/>
            <person name="Stassen J.H."/>
            <person name="Sykes S."/>
            <person name="Tripathy S."/>
            <person name="van den Berg H."/>
            <person name="Vega-Arreguin J.C."/>
            <person name="Wawra S."/>
            <person name="Young S.K."/>
            <person name="Zeng Q."/>
            <person name="Dieguez-Uribeondo J."/>
            <person name="Russ C."/>
            <person name="Tyler B.M."/>
            <person name="van West P."/>
        </authorList>
    </citation>
    <scope>NUCLEOTIDE SEQUENCE [LARGE SCALE GENOMIC DNA]</scope>
    <source>
        <strain evidence="3 4">CBS 223.65</strain>
    </source>
</reference>
<evidence type="ECO:0000313" key="4">
    <source>
        <dbReference type="Proteomes" id="UP000030745"/>
    </source>
</evidence>
<dbReference type="KEGG" id="spar:SPRG_09606"/>
<dbReference type="AlphaFoldDB" id="A0A067CDR3"/>
<name>A0A067CDR3_SAPPC</name>
<dbReference type="PANTHER" id="PTHR43855:SF1">
    <property type="entry name" value="THIOSULFATE SULFURTRANSFERASE"/>
    <property type="match status" value="1"/>
</dbReference>
<dbReference type="STRING" id="695850.A0A067CDR3"/>
<dbReference type="EMBL" id="KK583237">
    <property type="protein sequence ID" value="KDO24962.1"/>
    <property type="molecule type" value="Genomic_DNA"/>
</dbReference>
<sequence>MAGIYLQRAGRLSRALYRSVATAPARPTALVDPEWVLDNASDVRVVDCGSPDGFRRGHVPGAKLFPMPTKDTQDPFGMLPEPYFRACLQHLDVGSDTTLVFYDDQFSLNATRAWWVARVYGVPRDQIKVLDGGWQRWVQNDFEIAVEDKATAPPSSPNLPELSPLPERCLNLAAINAIVADASSPVQIVDTRSDGEFTGATPNGNQRPGRVPRALHWEWNKTIDPSTGRFKSVAEIQAVADALGLEADRPVVTYCQRAIRAAHMAFVLEEILGFKDVRVYEGSMLEYLNDPLTHVTK</sequence>
<evidence type="ECO:0000313" key="3">
    <source>
        <dbReference type="EMBL" id="KDO24962.1"/>
    </source>
</evidence>
<dbReference type="InterPro" id="IPR036873">
    <property type="entry name" value="Rhodanese-like_dom_sf"/>
</dbReference>